<reference evidence="2" key="1">
    <citation type="submission" date="2014-03" db="EMBL/GenBank/DDBJ databases">
        <title>Draft Genome Sequence of Mycobacterium cosmeticum DSM 44829.</title>
        <authorList>
            <person name="Croce O."/>
            <person name="Robert C."/>
            <person name="Raoult D."/>
            <person name="Drancourt M."/>
        </authorList>
    </citation>
    <scope>NUCLEOTIDE SEQUENCE [LARGE SCALE GENOMIC DNA]</scope>
    <source>
        <strain evidence="2">DSM 44829</strain>
    </source>
</reference>
<dbReference type="AlphaFoldDB" id="W9ASV7"/>
<dbReference type="PROSITE" id="PS51178">
    <property type="entry name" value="PASTA"/>
    <property type="match status" value="1"/>
</dbReference>
<dbReference type="STRING" id="258533.BN977_00456"/>
<dbReference type="Proteomes" id="UP000028870">
    <property type="component" value="Unassembled WGS sequence"/>
</dbReference>
<proteinExistence type="predicted"/>
<dbReference type="InterPro" id="IPR005543">
    <property type="entry name" value="PASTA_dom"/>
</dbReference>
<evidence type="ECO:0000313" key="2">
    <source>
        <dbReference type="EMBL" id="CDO05681.1"/>
    </source>
</evidence>
<accession>W9ASV7</accession>
<gene>
    <name evidence="2" type="ORF">BN977_00456</name>
</gene>
<protein>
    <recommendedName>
        <fullName evidence="1">PASTA domain-containing protein</fullName>
    </recommendedName>
</protein>
<evidence type="ECO:0000259" key="1">
    <source>
        <dbReference type="PROSITE" id="PS51178"/>
    </source>
</evidence>
<dbReference type="Gene3D" id="3.30.10.20">
    <property type="match status" value="1"/>
</dbReference>
<name>W9ASV7_MYCCO</name>
<sequence length="75" mass="7646">MSAGITIPDIAAGTNAAIAQSKLEALGLTNVELASANPDYSNVFVPKNWTLVSIEPAPGSVVQAGDVIIVKVTKP</sequence>
<keyword evidence="3" id="KW-1185">Reference proteome</keyword>
<reference evidence="2" key="2">
    <citation type="submission" date="2014-03" db="EMBL/GenBank/DDBJ databases">
        <authorList>
            <person name="Urmite Genomes"/>
        </authorList>
    </citation>
    <scope>NUCLEOTIDE SEQUENCE</scope>
    <source>
        <strain evidence="2">DSM 44829</strain>
    </source>
</reference>
<organism evidence="2 3">
    <name type="scientific">Mycolicibacterium cosmeticum</name>
    <dbReference type="NCBI Taxonomy" id="258533"/>
    <lineage>
        <taxon>Bacteria</taxon>
        <taxon>Bacillati</taxon>
        <taxon>Actinomycetota</taxon>
        <taxon>Actinomycetes</taxon>
        <taxon>Mycobacteriales</taxon>
        <taxon>Mycobacteriaceae</taxon>
        <taxon>Mycolicibacterium</taxon>
    </lineage>
</organism>
<comment type="caution">
    <text evidence="2">The sequence shown here is derived from an EMBL/GenBank/DDBJ whole genome shotgun (WGS) entry which is preliminary data.</text>
</comment>
<dbReference type="eggNOG" id="ENOG5031QUY">
    <property type="taxonomic scope" value="Bacteria"/>
</dbReference>
<feature type="domain" description="PASTA" evidence="1">
    <location>
        <begin position="1"/>
        <end position="74"/>
    </location>
</feature>
<dbReference type="EMBL" id="CCBB010000001">
    <property type="protein sequence ID" value="CDO05681.1"/>
    <property type="molecule type" value="Genomic_DNA"/>
</dbReference>
<evidence type="ECO:0000313" key="3">
    <source>
        <dbReference type="Proteomes" id="UP000028870"/>
    </source>
</evidence>